<name>A0A7K1GKI4_9FLAO</name>
<dbReference type="PANTHER" id="PTHR33204">
    <property type="entry name" value="TRANSCRIPTIONAL REGULATOR, MARR FAMILY"/>
    <property type="match status" value="1"/>
</dbReference>
<organism evidence="5 6">
    <name type="scientific">Myroides pelagicus</name>
    <dbReference type="NCBI Taxonomy" id="270914"/>
    <lineage>
        <taxon>Bacteria</taxon>
        <taxon>Pseudomonadati</taxon>
        <taxon>Bacteroidota</taxon>
        <taxon>Flavobacteriia</taxon>
        <taxon>Flavobacteriales</taxon>
        <taxon>Flavobacteriaceae</taxon>
        <taxon>Myroides</taxon>
    </lineage>
</organism>
<dbReference type="SUPFAM" id="SSF46785">
    <property type="entry name" value="Winged helix' DNA-binding domain"/>
    <property type="match status" value="1"/>
</dbReference>
<dbReference type="PROSITE" id="PS51118">
    <property type="entry name" value="HTH_HXLR"/>
    <property type="match status" value="1"/>
</dbReference>
<protein>
    <submittedName>
        <fullName evidence="5">Transcriptional regulator</fullName>
    </submittedName>
</protein>
<evidence type="ECO:0000256" key="1">
    <source>
        <dbReference type="ARBA" id="ARBA00023015"/>
    </source>
</evidence>
<proteinExistence type="predicted"/>
<evidence type="ECO:0000256" key="2">
    <source>
        <dbReference type="ARBA" id="ARBA00023125"/>
    </source>
</evidence>
<dbReference type="Gene3D" id="1.10.10.10">
    <property type="entry name" value="Winged helix-like DNA-binding domain superfamily/Winged helix DNA-binding domain"/>
    <property type="match status" value="1"/>
</dbReference>
<dbReference type="Pfam" id="PF01638">
    <property type="entry name" value="HxlR"/>
    <property type="match status" value="1"/>
</dbReference>
<dbReference type="InterPro" id="IPR036390">
    <property type="entry name" value="WH_DNA-bd_sf"/>
</dbReference>
<feature type="domain" description="HTH hxlR-type" evidence="4">
    <location>
        <begin position="15"/>
        <end position="113"/>
    </location>
</feature>
<dbReference type="InterPro" id="IPR036388">
    <property type="entry name" value="WH-like_DNA-bd_sf"/>
</dbReference>
<evidence type="ECO:0000256" key="3">
    <source>
        <dbReference type="ARBA" id="ARBA00023163"/>
    </source>
</evidence>
<evidence type="ECO:0000313" key="5">
    <source>
        <dbReference type="EMBL" id="MTH29326.1"/>
    </source>
</evidence>
<evidence type="ECO:0000313" key="6">
    <source>
        <dbReference type="Proteomes" id="UP000488936"/>
    </source>
</evidence>
<evidence type="ECO:0000259" key="4">
    <source>
        <dbReference type="PROSITE" id="PS51118"/>
    </source>
</evidence>
<keyword evidence="2" id="KW-0238">DNA-binding</keyword>
<gene>
    <name evidence="5" type="ORF">GJV77_05245</name>
</gene>
<sequence>MMTKNKHIECLHSLLPIRDAIDVISGKWKLQIIVSIWSGNQKFKEIERSIPKLTAKVLAKELKDLEEHKLIKRTVYDESPIRIQYTLEPHAKSLEPLIMALRDFGLKHRKEVLAREYVINK</sequence>
<dbReference type="GO" id="GO:0003677">
    <property type="term" value="F:DNA binding"/>
    <property type="evidence" value="ECO:0007669"/>
    <property type="project" value="UniProtKB-KW"/>
</dbReference>
<reference evidence="5 6" key="1">
    <citation type="journal article" date="2006" name="Int. J. Syst. Evol. Microbiol.">
        <title>Myroides pelagicus sp. nov., isolated from seawater in Thailand.</title>
        <authorList>
            <person name="Yoon J."/>
            <person name="Maneerat S."/>
            <person name="Kawai F."/>
            <person name="Yokota A."/>
        </authorList>
    </citation>
    <scope>NUCLEOTIDE SEQUENCE [LARGE SCALE GENOMIC DNA]</scope>
    <source>
        <strain evidence="5 6">SM1T</strain>
    </source>
</reference>
<accession>A0A7K1GKI4</accession>
<dbReference type="Proteomes" id="UP000488936">
    <property type="component" value="Unassembled WGS sequence"/>
</dbReference>
<dbReference type="InterPro" id="IPR002577">
    <property type="entry name" value="HTH_HxlR"/>
</dbReference>
<keyword evidence="1" id="KW-0805">Transcription regulation</keyword>
<dbReference type="EMBL" id="WMJY01000008">
    <property type="protein sequence ID" value="MTH29326.1"/>
    <property type="molecule type" value="Genomic_DNA"/>
</dbReference>
<dbReference type="AlphaFoldDB" id="A0A7K1GKI4"/>
<keyword evidence="6" id="KW-1185">Reference proteome</keyword>
<comment type="caution">
    <text evidence="5">The sequence shown here is derived from an EMBL/GenBank/DDBJ whole genome shotgun (WGS) entry which is preliminary data.</text>
</comment>
<keyword evidence="3" id="KW-0804">Transcription</keyword>